<dbReference type="GO" id="GO:0050163">
    <property type="term" value="F:oxaloacetate tautomerase activity"/>
    <property type="evidence" value="ECO:0007669"/>
    <property type="project" value="UniProtKB-ARBA"/>
</dbReference>
<dbReference type="SUPFAM" id="SSF56529">
    <property type="entry name" value="FAH"/>
    <property type="match status" value="1"/>
</dbReference>
<dbReference type="PANTHER" id="PTHR11820:SF7">
    <property type="entry name" value="ACYLPYRUVASE FAHD1, MITOCHONDRIAL"/>
    <property type="match status" value="1"/>
</dbReference>
<feature type="domain" description="Fumarylacetoacetase-like C-terminal" evidence="3">
    <location>
        <begin position="119"/>
        <end position="324"/>
    </location>
</feature>
<dbReference type="FunFam" id="3.90.850.10:FF:000002">
    <property type="entry name" value="2-hydroxyhepta-2,4-diene-1,7-dioate isomerase"/>
    <property type="match status" value="1"/>
</dbReference>
<dbReference type="Pfam" id="PF01557">
    <property type="entry name" value="FAA_hydrolase"/>
    <property type="match status" value="1"/>
</dbReference>
<comment type="similarity">
    <text evidence="1">Belongs to the FAH family.</text>
</comment>
<accession>A0AAI9XGD8</accession>
<reference evidence="4 5" key="1">
    <citation type="submission" date="2016-10" db="EMBL/GenBank/DDBJ databases">
        <title>The genome sequence of Colletotrichum fioriniae PJ7.</title>
        <authorList>
            <person name="Baroncelli R."/>
        </authorList>
    </citation>
    <scope>NUCLEOTIDE SEQUENCE [LARGE SCALE GENOMIC DNA]</scope>
    <source>
        <strain evidence="4">Col 31</strain>
    </source>
</reference>
<evidence type="ECO:0000259" key="3">
    <source>
        <dbReference type="Pfam" id="PF01557"/>
    </source>
</evidence>
<dbReference type="Gene3D" id="3.90.850.10">
    <property type="entry name" value="Fumarylacetoacetase-like, C-terminal domain"/>
    <property type="match status" value="1"/>
</dbReference>
<evidence type="ECO:0000256" key="1">
    <source>
        <dbReference type="ARBA" id="ARBA00010211"/>
    </source>
</evidence>
<dbReference type="AlphaFoldDB" id="A0AAI9XGD8"/>
<comment type="caution">
    <text evidence="4">The sequence shown here is derived from an EMBL/GenBank/DDBJ whole genome shotgun (WGS) entry which is preliminary data.</text>
</comment>
<dbReference type="InterPro" id="IPR036663">
    <property type="entry name" value="Fumarylacetoacetase_C_sf"/>
</dbReference>
<dbReference type="GO" id="GO:0046872">
    <property type="term" value="F:metal ion binding"/>
    <property type="evidence" value="ECO:0007669"/>
    <property type="project" value="UniProtKB-KW"/>
</dbReference>
<sequence>MRDPHPILYSVALSINCYRLGSLLPYAHLIALGDSLLTMSFNRPVHFEEDGKIHYGDMIDSSDDKGFDVLELDGSPWLGLKSTGRKVKTAKVLRAPCPIRHLLTMKTLLLCPIEACPIIICVGLNYKQHAEEAKSKVPTFPVIFTKPSDALAGPLDDIKVHPDAQIQLDYEGELVVIIGRDAKDVKEDQALNYVLGYTAGNDVSARNFQLPDASGGQFCYAKSFDGFAPVGPTIWSTESVPDPQKLHLTTTVNGEVVQETGTSDMIWSVAQIIAHLSRGTTLRRGTVIMTGTPSGVGYFRGAFLKDGDLVKVGISGLKRIANWIVF</sequence>
<organism evidence="4 5">
    <name type="scientific">Colletotrichum melonis</name>
    <dbReference type="NCBI Taxonomy" id="1209925"/>
    <lineage>
        <taxon>Eukaryota</taxon>
        <taxon>Fungi</taxon>
        <taxon>Dikarya</taxon>
        <taxon>Ascomycota</taxon>
        <taxon>Pezizomycotina</taxon>
        <taxon>Sordariomycetes</taxon>
        <taxon>Hypocreomycetidae</taxon>
        <taxon>Glomerellales</taxon>
        <taxon>Glomerellaceae</taxon>
        <taxon>Colletotrichum</taxon>
        <taxon>Colletotrichum acutatum species complex</taxon>
    </lineage>
</organism>
<gene>
    <name evidence="4" type="ORF">CMEL01_09199</name>
</gene>
<evidence type="ECO:0000256" key="2">
    <source>
        <dbReference type="ARBA" id="ARBA00022723"/>
    </source>
</evidence>
<protein>
    <submittedName>
        <fullName evidence="4">Fumarylacetoacetate hydrolase</fullName>
    </submittedName>
</protein>
<dbReference type="GO" id="GO:0018773">
    <property type="term" value="F:acetylpyruvate hydrolase activity"/>
    <property type="evidence" value="ECO:0007669"/>
    <property type="project" value="TreeGrafter"/>
</dbReference>
<evidence type="ECO:0000313" key="4">
    <source>
        <dbReference type="EMBL" id="KAK1447360.1"/>
    </source>
</evidence>
<dbReference type="GO" id="GO:0006107">
    <property type="term" value="P:oxaloacetate metabolic process"/>
    <property type="evidence" value="ECO:0007669"/>
    <property type="project" value="UniProtKB-ARBA"/>
</dbReference>
<name>A0AAI9XGD8_9PEZI</name>
<dbReference type="InterPro" id="IPR011234">
    <property type="entry name" value="Fumarylacetoacetase-like_C"/>
</dbReference>
<evidence type="ECO:0000313" key="5">
    <source>
        <dbReference type="Proteomes" id="UP001239795"/>
    </source>
</evidence>
<keyword evidence="4" id="KW-0378">Hydrolase</keyword>
<dbReference type="EMBL" id="MLGG01000079">
    <property type="protein sequence ID" value="KAK1447360.1"/>
    <property type="molecule type" value="Genomic_DNA"/>
</dbReference>
<keyword evidence="2" id="KW-0479">Metal-binding</keyword>
<dbReference type="PANTHER" id="PTHR11820">
    <property type="entry name" value="ACYLPYRUVASE"/>
    <property type="match status" value="1"/>
</dbReference>
<dbReference type="Proteomes" id="UP001239795">
    <property type="component" value="Unassembled WGS sequence"/>
</dbReference>
<proteinExistence type="inferred from homology"/>
<keyword evidence="5" id="KW-1185">Reference proteome</keyword>